<feature type="domain" description="EfeO-type cupredoxin-like" evidence="6">
    <location>
        <begin position="30"/>
        <end position="135"/>
    </location>
</feature>
<dbReference type="NCBIfam" id="NF007697">
    <property type="entry name" value="PRK10378.1"/>
    <property type="match status" value="1"/>
</dbReference>
<protein>
    <submittedName>
        <fullName evidence="7">Iron uptake system protein EfeO</fullName>
    </submittedName>
</protein>
<proteinExistence type="inferred from homology"/>
<dbReference type="Pfam" id="PF09375">
    <property type="entry name" value="Peptidase_M75"/>
    <property type="match status" value="1"/>
</dbReference>
<dbReference type="CDD" id="cd14656">
    <property type="entry name" value="Imelysin-like_EfeO"/>
    <property type="match status" value="1"/>
</dbReference>
<dbReference type="InterPro" id="IPR050894">
    <property type="entry name" value="EfeM/EfeO_iron_uptake"/>
</dbReference>
<keyword evidence="8" id="KW-1185">Reference proteome</keyword>
<gene>
    <name evidence="7" type="primary">efeO</name>
    <name evidence="7" type="ORF">NOF55_00415</name>
</gene>
<accession>A0AAE3MUU5</accession>
<feature type="domain" description="Imelysin-like" evidence="5">
    <location>
        <begin position="160"/>
        <end position="380"/>
    </location>
</feature>
<organism evidence="7 8">
    <name type="scientific">Ectorhizobium quercum</name>
    <dbReference type="NCBI Taxonomy" id="2965071"/>
    <lineage>
        <taxon>Bacteria</taxon>
        <taxon>Pseudomonadati</taxon>
        <taxon>Pseudomonadota</taxon>
        <taxon>Alphaproteobacteria</taxon>
        <taxon>Hyphomicrobiales</taxon>
        <taxon>Rhizobiaceae</taxon>
        <taxon>Ectorhizobium</taxon>
    </lineage>
</organism>
<dbReference type="InterPro" id="IPR038352">
    <property type="entry name" value="Imelysin_sf"/>
</dbReference>
<evidence type="ECO:0000256" key="2">
    <source>
        <dbReference type="ARBA" id="ARBA00005989"/>
    </source>
</evidence>
<dbReference type="InterPro" id="IPR028096">
    <property type="entry name" value="EfeO_Cupredoxin"/>
</dbReference>
<dbReference type="EMBL" id="JANFPI010000001">
    <property type="protein sequence ID" value="MCX8995568.1"/>
    <property type="molecule type" value="Genomic_DNA"/>
</dbReference>
<keyword evidence="4" id="KW-1133">Transmembrane helix</keyword>
<keyword evidence="4" id="KW-0472">Membrane</keyword>
<evidence type="ECO:0000259" key="6">
    <source>
        <dbReference type="Pfam" id="PF13473"/>
    </source>
</evidence>
<evidence type="ECO:0000256" key="1">
    <source>
        <dbReference type="ARBA" id="ARBA00004418"/>
    </source>
</evidence>
<evidence type="ECO:0000313" key="7">
    <source>
        <dbReference type="EMBL" id="MCX8995568.1"/>
    </source>
</evidence>
<dbReference type="InterPro" id="IPR008972">
    <property type="entry name" value="Cupredoxin"/>
</dbReference>
<evidence type="ECO:0000256" key="4">
    <source>
        <dbReference type="SAM" id="Phobius"/>
    </source>
</evidence>
<dbReference type="RefSeq" id="WP_306409346.1">
    <property type="nucleotide sequence ID" value="NZ_JANFPI010000001.1"/>
</dbReference>
<dbReference type="Pfam" id="PF13473">
    <property type="entry name" value="Cupredoxin_1"/>
    <property type="match status" value="1"/>
</dbReference>
<dbReference type="NCBIfam" id="NF041757">
    <property type="entry name" value="EfeO"/>
    <property type="match status" value="1"/>
</dbReference>
<comment type="similarity">
    <text evidence="2">Belongs to the EfeM/EfeO family.</text>
</comment>
<evidence type="ECO:0000256" key="3">
    <source>
        <dbReference type="ARBA" id="ARBA00022729"/>
    </source>
</evidence>
<sequence>MSNPGQPTGPAARPPRLMPLAVAGAAALAVAGGALFYYASKTATGPEKGAVHTVTVNAKGCVPNEVTVPAGRTTFEIVNASDRTLEWEILDGVMVVEERENIAPGFRSTLTARLKPGTFEIACGLLSNPRGTLTVTPSADSEAERTKPPLKAFIGPLSEYRVYVGLQSSALVRETEKLAAAIHAGDLDAARSQYAAARLPYKRLESLAGRIADLENRIDPLADYFEKREEDPGFTGFHRIEYGLFSQNATDGLAPAADALAADVAALKDRLKETRLAPDELAATAARQARRLAEETVPHGDNRYGHTDPAEFAANLDGIEKSVSLLYPLVEAARPETAEEVKRGFSDVRALLSDIGDVSYRSVDADARARLSAAFATLAGRIDTVNPALGME</sequence>
<name>A0AAE3MUU5_9HYPH</name>
<dbReference type="PANTHER" id="PTHR39192:SF1">
    <property type="entry name" value="IRON UPTAKE SYSTEM COMPONENT EFEO"/>
    <property type="match status" value="1"/>
</dbReference>
<dbReference type="InterPro" id="IPR018976">
    <property type="entry name" value="Imelysin-like"/>
</dbReference>
<dbReference type="AlphaFoldDB" id="A0AAE3MUU5"/>
<dbReference type="GO" id="GO:0042597">
    <property type="term" value="C:periplasmic space"/>
    <property type="evidence" value="ECO:0007669"/>
    <property type="project" value="UniProtKB-SubCell"/>
</dbReference>
<dbReference type="Gene3D" id="1.20.1420.20">
    <property type="entry name" value="M75 peptidase, HXXE motif"/>
    <property type="match status" value="1"/>
</dbReference>
<keyword evidence="4" id="KW-0812">Transmembrane</keyword>
<feature type="transmembrane region" description="Helical" evidence="4">
    <location>
        <begin position="20"/>
        <end position="39"/>
    </location>
</feature>
<comment type="caution">
    <text evidence="7">The sequence shown here is derived from an EMBL/GenBank/DDBJ whole genome shotgun (WGS) entry which is preliminary data.</text>
</comment>
<keyword evidence="3" id="KW-0732">Signal</keyword>
<dbReference type="Gene3D" id="2.60.40.420">
    <property type="entry name" value="Cupredoxins - blue copper proteins"/>
    <property type="match status" value="1"/>
</dbReference>
<dbReference type="InterPro" id="IPR034981">
    <property type="entry name" value="Imelysin-like_EfeO/Algp7"/>
</dbReference>
<evidence type="ECO:0000259" key="5">
    <source>
        <dbReference type="Pfam" id="PF09375"/>
    </source>
</evidence>
<comment type="subcellular location">
    <subcellularLocation>
        <location evidence="1">Periplasm</location>
    </subcellularLocation>
</comment>
<reference evidence="7" key="1">
    <citation type="submission" date="2022-07" db="EMBL/GenBank/DDBJ databases">
        <title>Ectorhizobium quercum gen.nov., sp. nov.</title>
        <authorList>
            <person name="Ma T."/>
            <person name="Li Y."/>
        </authorList>
    </citation>
    <scope>NUCLEOTIDE SEQUENCE</scope>
    <source>
        <strain evidence="7">BDR2-2</strain>
    </source>
</reference>
<dbReference type="Proteomes" id="UP001208771">
    <property type="component" value="Unassembled WGS sequence"/>
</dbReference>
<dbReference type="PANTHER" id="PTHR39192">
    <property type="entry name" value="IRON UPTAKE SYSTEM COMPONENT EFEO"/>
    <property type="match status" value="1"/>
</dbReference>
<dbReference type="SUPFAM" id="SSF49503">
    <property type="entry name" value="Cupredoxins"/>
    <property type="match status" value="1"/>
</dbReference>
<evidence type="ECO:0000313" key="8">
    <source>
        <dbReference type="Proteomes" id="UP001208771"/>
    </source>
</evidence>
<dbReference type="InterPro" id="IPR053377">
    <property type="entry name" value="Iron_uptake_EfeM/EfeO"/>
</dbReference>